<feature type="domain" description="Tetrapyrrole biosynthesis uroporphyrinogen III synthase" evidence="1">
    <location>
        <begin position="23"/>
        <end position="213"/>
    </location>
</feature>
<dbReference type="InterPro" id="IPR036108">
    <property type="entry name" value="4pyrrol_syn_uPrphyn_synt_sf"/>
</dbReference>
<dbReference type="RefSeq" id="WP_072316213.1">
    <property type="nucleotide sequence ID" value="NZ_FPJE01000004.1"/>
</dbReference>
<dbReference type="SUPFAM" id="SSF69618">
    <property type="entry name" value="HemD-like"/>
    <property type="match status" value="1"/>
</dbReference>
<proteinExistence type="predicted"/>
<accession>A0A1K1N2P9</accession>
<sequence>MQNNLRILSTKKLQINQRDLLLHAGFRLIEADFITVSPKSTDLSSVKEALIFTSSNAVKSVMQSGEGKKFTGKPCFCVGKKTRLLLERYGFEVVLQKDYATQLAEELTTVHRHRSFTFFCGNLRKNDLPEALTESGIDFNEVEVYTTELTPCKIDTPLQGILFFSPSGVRSFLKSNTISDAVCFCIGTTTAKPLEGLTRNIVIAYNTEIESVIAAVAKHFKKI</sequence>
<gene>
    <name evidence="2" type="ORF">SAMN02927921_00922</name>
</gene>
<keyword evidence="3" id="KW-1185">Reference proteome</keyword>
<evidence type="ECO:0000313" key="3">
    <source>
        <dbReference type="Proteomes" id="UP000182248"/>
    </source>
</evidence>
<dbReference type="InterPro" id="IPR039793">
    <property type="entry name" value="UROS/Hem4"/>
</dbReference>
<name>A0A1K1N2P9_9FLAO</name>
<dbReference type="PANTHER" id="PTHR12390">
    <property type="entry name" value="UROPORPHYRINOGEN III SYNTHASE"/>
    <property type="match status" value="1"/>
</dbReference>
<dbReference type="PANTHER" id="PTHR12390:SF0">
    <property type="entry name" value="UROPORPHYRINOGEN-III SYNTHASE"/>
    <property type="match status" value="1"/>
</dbReference>
<dbReference type="Gene3D" id="3.40.50.10090">
    <property type="match status" value="2"/>
</dbReference>
<dbReference type="InterPro" id="IPR003754">
    <property type="entry name" value="4pyrrol_synth_uPrphyn_synth"/>
</dbReference>
<protein>
    <submittedName>
        <fullName evidence="2">Uroporphyrinogen-III synthase</fullName>
    </submittedName>
</protein>
<evidence type="ECO:0000259" key="1">
    <source>
        <dbReference type="Pfam" id="PF02602"/>
    </source>
</evidence>
<dbReference type="STRING" id="1150368.SAMN02927921_00922"/>
<evidence type="ECO:0000313" key="2">
    <source>
        <dbReference type="EMBL" id="SFW28582.1"/>
    </source>
</evidence>
<reference evidence="2 3" key="1">
    <citation type="submission" date="2016-11" db="EMBL/GenBank/DDBJ databases">
        <authorList>
            <person name="Jaros S."/>
            <person name="Januszkiewicz K."/>
            <person name="Wedrychowicz H."/>
        </authorList>
    </citation>
    <scope>NUCLEOTIDE SEQUENCE [LARGE SCALE GENOMIC DNA]</scope>
    <source>
        <strain evidence="2 3">CGMCC 1.12145</strain>
    </source>
</reference>
<dbReference type="GO" id="GO:0006780">
    <property type="term" value="P:uroporphyrinogen III biosynthetic process"/>
    <property type="evidence" value="ECO:0007669"/>
    <property type="project" value="InterPro"/>
</dbReference>
<dbReference type="GO" id="GO:0004852">
    <property type="term" value="F:uroporphyrinogen-III synthase activity"/>
    <property type="evidence" value="ECO:0007669"/>
    <property type="project" value="InterPro"/>
</dbReference>
<dbReference type="Pfam" id="PF02602">
    <property type="entry name" value="HEM4"/>
    <property type="match status" value="1"/>
</dbReference>
<dbReference type="GO" id="GO:0005829">
    <property type="term" value="C:cytosol"/>
    <property type="evidence" value="ECO:0007669"/>
    <property type="project" value="TreeGrafter"/>
</dbReference>
<organism evidence="2 3">
    <name type="scientific">Sinomicrobium oceani</name>
    <dbReference type="NCBI Taxonomy" id="1150368"/>
    <lineage>
        <taxon>Bacteria</taxon>
        <taxon>Pseudomonadati</taxon>
        <taxon>Bacteroidota</taxon>
        <taxon>Flavobacteriia</taxon>
        <taxon>Flavobacteriales</taxon>
        <taxon>Flavobacteriaceae</taxon>
        <taxon>Sinomicrobium</taxon>
    </lineage>
</organism>
<dbReference type="Proteomes" id="UP000182248">
    <property type="component" value="Unassembled WGS sequence"/>
</dbReference>
<dbReference type="AlphaFoldDB" id="A0A1K1N2P9"/>
<dbReference type="OrthoDB" id="1523900at2"/>
<dbReference type="EMBL" id="FPJE01000004">
    <property type="protein sequence ID" value="SFW28582.1"/>
    <property type="molecule type" value="Genomic_DNA"/>
</dbReference>
<dbReference type="CDD" id="cd06578">
    <property type="entry name" value="HemD"/>
    <property type="match status" value="1"/>
</dbReference>